<keyword evidence="2" id="KW-1185">Reference proteome</keyword>
<dbReference type="EMBL" id="CATNWA010000170">
    <property type="protein sequence ID" value="CAI9534005.1"/>
    <property type="molecule type" value="Genomic_DNA"/>
</dbReference>
<evidence type="ECO:0000313" key="1">
    <source>
        <dbReference type="EMBL" id="CAI9534005.1"/>
    </source>
</evidence>
<protein>
    <submittedName>
        <fullName evidence="1">Uncharacterized protein</fullName>
    </submittedName>
</protein>
<name>A0ABN9AGP9_9NEOB</name>
<gene>
    <name evidence="1" type="ORF">SPARVUS_LOCUS513008</name>
</gene>
<accession>A0ABN9AGP9</accession>
<organism evidence="1 2">
    <name type="scientific">Staurois parvus</name>
    <dbReference type="NCBI Taxonomy" id="386267"/>
    <lineage>
        <taxon>Eukaryota</taxon>
        <taxon>Metazoa</taxon>
        <taxon>Chordata</taxon>
        <taxon>Craniata</taxon>
        <taxon>Vertebrata</taxon>
        <taxon>Euteleostomi</taxon>
        <taxon>Amphibia</taxon>
        <taxon>Batrachia</taxon>
        <taxon>Anura</taxon>
        <taxon>Neobatrachia</taxon>
        <taxon>Ranoidea</taxon>
        <taxon>Ranidae</taxon>
        <taxon>Staurois</taxon>
    </lineage>
</organism>
<dbReference type="InterPro" id="IPR036757">
    <property type="entry name" value="TFR-like_dimer_dom_sf"/>
</dbReference>
<proteinExistence type="predicted"/>
<comment type="caution">
    <text evidence="1">The sequence shown here is derived from an EMBL/GenBank/DDBJ whole genome shotgun (WGS) entry which is preliminary data.</text>
</comment>
<dbReference type="SUPFAM" id="SSF47672">
    <property type="entry name" value="Transferrin receptor-like dimerisation domain"/>
    <property type="match status" value="1"/>
</dbReference>
<reference evidence="1" key="1">
    <citation type="submission" date="2023-05" db="EMBL/GenBank/DDBJ databases">
        <authorList>
            <person name="Stuckert A."/>
        </authorList>
    </citation>
    <scope>NUCLEOTIDE SEQUENCE</scope>
</reference>
<dbReference type="Proteomes" id="UP001162483">
    <property type="component" value="Unassembled WGS sequence"/>
</dbReference>
<evidence type="ECO:0000313" key="2">
    <source>
        <dbReference type="Proteomes" id="UP001162483"/>
    </source>
</evidence>
<sequence>MCRAVANLATQIILRLTHDHKLPLDFVKYKEDLLRISINLKDKRADINGLGLSLDWINSASGDFGRAATTLKSNFDASDPETSLSSALLMTAL</sequence>